<sequence length="341" mass="40555">MADTQKNLRPMTSHSCATTERSQKKVYNQLWDQMMRKSTADGFHHSRPRKLSPFRYQTNGDWSILMGRTSPDNRCGSHIKRNITNDTMRTSFYKTDQFLSPDKIGYNAKTNDGQFRVIKVNKNLWQSDVLNQKQIDVQPQQKNKYFHQTLRTEQSNGFQEQTNLSQTKGATYIRKDHYNKYVATNQNRYHGGEGYLHQKRDSKQMVKLINQEEQRQLSQTREEQRTRNQNLSYTNAFEDYKKRIDDKTSFINIQINNDKLLNNTFQFTQTSPKNNNMDERGRQTSLGFTRTTDSQGFNMEKLEKKYNEPFNQKVQQRSGRKMPQYMKDLFESKKFKDSLQY</sequence>
<dbReference type="RefSeq" id="XP_001019331.3">
    <property type="nucleotide sequence ID" value="XM_001019331.4"/>
</dbReference>
<gene>
    <name evidence="2" type="ORF">TTHERM_00388270</name>
</gene>
<evidence type="ECO:0000313" key="3">
    <source>
        <dbReference type="Proteomes" id="UP000009168"/>
    </source>
</evidence>
<feature type="compositionally biased region" description="Polar residues" evidence="1">
    <location>
        <begin position="283"/>
        <end position="297"/>
    </location>
</feature>
<proteinExistence type="predicted"/>
<dbReference type="KEGG" id="tet:TTHERM_00388270"/>
<dbReference type="EMBL" id="GG662644">
    <property type="protein sequence ID" value="EAR99086.3"/>
    <property type="molecule type" value="Genomic_DNA"/>
</dbReference>
<name>Q23RG2_TETTS</name>
<evidence type="ECO:0000313" key="2">
    <source>
        <dbReference type="EMBL" id="EAR99086.3"/>
    </source>
</evidence>
<dbReference type="GeneID" id="7838812"/>
<accession>Q23RG2</accession>
<feature type="region of interest" description="Disordered" evidence="1">
    <location>
        <begin position="269"/>
        <end position="322"/>
    </location>
</feature>
<dbReference type="HOGENOM" id="CLU_815057_0_0_1"/>
<evidence type="ECO:0000256" key="1">
    <source>
        <dbReference type="SAM" id="MobiDB-lite"/>
    </source>
</evidence>
<organism evidence="2 3">
    <name type="scientific">Tetrahymena thermophila (strain SB210)</name>
    <dbReference type="NCBI Taxonomy" id="312017"/>
    <lineage>
        <taxon>Eukaryota</taxon>
        <taxon>Sar</taxon>
        <taxon>Alveolata</taxon>
        <taxon>Ciliophora</taxon>
        <taxon>Intramacronucleata</taxon>
        <taxon>Oligohymenophorea</taxon>
        <taxon>Hymenostomatida</taxon>
        <taxon>Tetrahymenina</taxon>
        <taxon>Tetrahymenidae</taxon>
        <taxon>Tetrahymena</taxon>
    </lineage>
</organism>
<protein>
    <submittedName>
        <fullName evidence="2">Uncharacterized protein</fullName>
    </submittedName>
</protein>
<dbReference type="Proteomes" id="UP000009168">
    <property type="component" value="Unassembled WGS sequence"/>
</dbReference>
<reference evidence="3" key="1">
    <citation type="journal article" date="2006" name="PLoS Biol.">
        <title>Macronuclear genome sequence of the ciliate Tetrahymena thermophila, a model eukaryote.</title>
        <authorList>
            <person name="Eisen J.A."/>
            <person name="Coyne R.S."/>
            <person name="Wu M."/>
            <person name="Wu D."/>
            <person name="Thiagarajan M."/>
            <person name="Wortman J.R."/>
            <person name="Badger J.H."/>
            <person name="Ren Q."/>
            <person name="Amedeo P."/>
            <person name="Jones K.M."/>
            <person name="Tallon L.J."/>
            <person name="Delcher A.L."/>
            <person name="Salzberg S.L."/>
            <person name="Silva J.C."/>
            <person name="Haas B.J."/>
            <person name="Majoros W.H."/>
            <person name="Farzad M."/>
            <person name="Carlton J.M."/>
            <person name="Smith R.K. Jr."/>
            <person name="Garg J."/>
            <person name="Pearlman R.E."/>
            <person name="Karrer K.M."/>
            <person name="Sun L."/>
            <person name="Manning G."/>
            <person name="Elde N.C."/>
            <person name="Turkewitz A.P."/>
            <person name="Asai D.J."/>
            <person name="Wilkes D.E."/>
            <person name="Wang Y."/>
            <person name="Cai H."/>
            <person name="Collins K."/>
            <person name="Stewart B.A."/>
            <person name="Lee S.R."/>
            <person name="Wilamowska K."/>
            <person name="Weinberg Z."/>
            <person name="Ruzzo W.L."/>
            <person name="Wloga D."/>
            <person name="Gaertig J."/>
            <person name="Frankel J."/>
            <person name="Tsao C.-C."/>
            <person name="Gorovsky M.A."/>
            <person name="Keeling P.J."/>
            <person name="Waller R.F."/>
            <person name="Patron N.J."/>
            <person name="Cherry J.M."/>
            <person name="Stover N.A."/>
            <person name="Krieger C.J."/>
            <person name="del Toro C."/>
            <person name="Ryder H.F."/>
            <person name="Williamson S.C."/>
            <person name="Barbeau R.A."/>
            <person name="Hamilton E.P."/>
            <person name="Orias E."/>
        </authorList>
    </citation>
    <scope>NUCLEOTIDE SEQUENCE [LARGE SCALE GENOMIC DNA]</scope>
    <source>
        <strain evidence="3">SB210</strain>
    </source>
</reference>
<keyword evidence="3" id="KW-1185">Reference proteome</keyword>
<dbReference type="AlphaFoldDB" id="Q23RG2"/>
<dbReference type="InParanoid" id="Q23RG2"/>